<proteinExistence type="predicted"/>
<reference evidence="1" key="1">
    <citation type="submission" date="2021-06" db="EMBL/GenBank/DDBJ databases">
        <title>Parelaphostrongylus tenuis whole genome reference sequence.</title>
        <authorList>
            <person name="Garwood T.J."/>
            <person name="Larsen P.A."/>
            <person name="Fountain-Jones N.M."/>
            <person name="Garbe J.R."/>
            <person name="Macchietto M.G."/>
            <person name="Kania S.A."/>
            <person name="Gerhold R.W."/>
            <person name="Richards J.E."/>
            <person name="Wolf T.M."/>
        </authorList>
    </citation>
    <scope>NUCLEOTIDE SEQUENCE</scope>
    <source>
        <strain evidence="1">MNPRO001-30</strain>
        <tissue evidence="1">Meninges</tissue>
    </source>
</reference>
<accession>A0AAD5MZ57</accession>
<comment type="caution">
    <text evidence="1">The sequence shown here is derived from an EMBL/GenBank/DDBJ whole genome shotgun (WGS) entry which is preliminary data.</text>
</comment>
<name>A0AAD5MZ57_PARTN</name>
<keyword evidence="2" id="KW-1185">Reference proteome</keyword>
<evidence type="ECO:0000313" key="2">
    <source>
        <dbReference type="Proteomes" id="UP001196413"/>
    </source>
</evidence>
<dbReference type="EMBL" id="JAHQIW010002824">
    <property type="protein sequence ID" value="KAJ1356464.1"/>
    <property type="molecule type" value="Genomic_DNA"/>
</dbReference>
<sequence length="129" mass="14724">MDGVNQRKTRNVEEEIWEHVFKSYSTDDSRILLTDPNYLIPAIEDVRLLASIILSGVCLLTRFTTFLTGSDASITNVTEILRNLVPSALHTERLSGFYQTLSSFADILLIWENQDIMAQKYKRNGVDQI</sequence>
<protein>
    <submittedName>
        <fullName evidence="1">Uncharacterized protein</fullName>
    </submittedName>
</protein>
<organism evidence="1 2">
    <name type="scientific">Parelaphostrongylus tenuis</name>
    <name type="common">Meningeal worm</name>
    <dbReference type="NCBI Taxonomy" id="148309"/>
    <lineage>
        <taxon>Eukaryota</taxon>
        <taxon>Metazoa</taxon>
        <taxon>Ecdysozoa</taxon>
        <taxon>Nematoda</taxon>
        <taxon>Chromadorea</taxon>
        <taxon>Rhabditida</taxon>
        <taxon>Rhabditina</taxon>
        <taxon>Rhabditomorpha</taxon>
        <taxon>Strongyloidea</taxon>
        <taxon>Metastrongylidae</taxon>
        <taxon>Parelaphostrongylus</taxon>
    </lineage>
</organism>
<dbReference type="Proteomes" id="UP001196413">
    <property type="component" value="Unassembled WGS sequence"/>
</dbReference>
<evidence type="ECO:0000313" key="1">
    <source>
        <dbReference type="EMBL" id="KAJ1356464.1"/>
    </source>
</evidence>
<gene>
    <name evidence="1" type="ORF">KIN20_014191</name>
</gene>
<dbReference type="AlphaFoldDB" id="A0AAD5MZ57"/>